<keyword evidence="4" id="KW-1015">Disulfide bond</keyword>
<accession>A7RL30</accession>
<dbReference type="InterPro" id="IPR013320">
    <property type="entry name" value="ConA-like_dom_sf"/>
</dbReference>
<keyword evidence="3" id="KW-0677">Repeat</keyword>
<feature type="domain" description="MAM" evidence="7">
    <location>
        <begin position="4192"/>
        <end position="4353"/>
    </location>
</feature>
<feature type="domain" description="MAM" evidence="7">
    <location>
        <begin position="1559"/>
        <end position="1724"/>
    </location>
</feature>
<evidence type="ECO:0000313" key="10">
    <source>
        <dbReference type="Proteomes" id="UP000001593"/>
    </source>
</evidence>
<dbReference type="PANTHER" id="PTHR23282">
    <property type="entry name" value="APICAL ENDOSOMAL GLYCOPROTEIN PRECURSOR"/>
    <property type="match status" value="1"/>
</dbReference>
<evidence type="ECO:0000256" key="4">
    <source>
        <dbReference type="ARBA" id="ARBA00023157"/>
    </source>
</evidence>
<dbReference type="InterPro" id="IPR051560">
    <property type="entry name" value="MAM_domain-containing"/>
</dbReference>
<dbReference type="OMA" id="GTLNIWM"/>
<dbReference type="InterPro" id="IPR000998">
    <property type="entry name" value="MAM_dom"/>
</dbReference>
<evidence type="ECO:0000259" key="7">
    <source>
        <dbReference type="PROSITE" id="PS50060"/>
    </source>
</evidence>
<dbReference type="CDD" id="cd00062">
    <property type="entry name" value="FN2"/>
    <property type="match status" value="1"/>
</dbReference>
<gene>
    <name evidence="9" type="ORF">NEMVEDRAFT_v1g198667</name>
</gene>
<dbReference type="InterPro" id="IPR036943">
    <property type="entry name" value="FN_type2_sf"/>
</dbReference>
<dbReference type="PROSITE" id="PS00740">
    <property type="entry name" value="MAM_1"/>
    <property type="match status" value="1"/>
</dbReference>
<evidence type="ECO:0000256" key="2">
    <source>
        <dbReference type="ARBA" id="ARBA00022525"/>
    </source>
</evidence>
<dbReference type="FunFam" id="2.60.120.200:FF:000182">
    <property type="entry name" value="MAM and LDL-receptor class A domain-containing protein 1"/>
    <property type="match status" value="9"/>
</dbReference>
<dbReference type="SMART" id="SM00059">
    <property type="entry name" value="FN2"/>
    <property type="match status" value="1"/>
</dbReference>
<dbReference type="PhylomeDB" id="A7RL30"/>
<dbReference type="InterPro" id="IPR035992">
    <property type="entry name" value="Ricin_B-like_lectins"/>
</dbReference>
<feature type="domain" description="MAM" evidence="7">
    <location>
        <begin position="2605"/>
        <end position="2805"/>
    </location>
</feature>
<dbReference type="PANTHER" id="PTHR23282:SF148">
    <property type="entry name" value="MAM DOMAIN-CONTAINING PROTEIN"/>
    <property type="match status" value="1"/>
</dbReference>
<dbReference type="SUPFAM" id="SSF50370">
    <property type="entry name" value="Ricin B-like lectins"/>
    <property type="match status" value="1"/>
</dbReference>
<dbReference type="SUPFAM" id="SSF49899">
    <property type="entry name" value="Concanavalin A-like lectins/glucanases"/>
    <property type="match status" value="25"/>
</dbReference>
<feature type="domain" description="MAM" evidence="7">
    <location>
        <begin position="1252"/>
        <end position="1293"/>
    </location>
</feature>
<feature type="region of interest" description="Disordered" evidence="6">
    <location>
        <begin position="1221"/>
        <end position="1246"/>
    </location>
</feature>
<dbReference type="PROSITE" id="PS51092">
    <property type="entry name" value="FN2_2"/>
    <property type="match status" value="1"/>
</dbReference>
<dbReference type="CDD" id="cd06263">
    <property type="entry name" value="MAM"/>
    <property type="match status" value="24"/>
</dbReference>
<feature type="domain" description="MAM" evidence="7">
    <location>
        <begin position="355"/>
        <end position="512"/>
    </location>
</feature>
<reference evidence="9 10" key="1">
    <citation type="journal article" date="2007" name="Science">
        <title>Sea anemone genome reveals ancestral eumetazoan gene repertoire and genomic organization.</title>
        <authorList>
            <person name="Putnam N.H."/>
            <person name="Srivastava M."/>
            <person name="Hellsten U."/>
            <person name="Dirks B."/>
            <person name="Chapman J."/>
            <person name="Salamov A."/>
            <person name="Terry A."/>
            <person name="Shapiro H."/>
            <person name="Lindquist E."/>
            <person name="Kapitonov V.V."/>
            <person name="Jurka J."/>
            <person name="Genikhovich G."/>
            <person name="Grigoriev I.V."/>
            <person name="Lucas S.M."/>
            <person name="Steele R.E."/>
            <person name="Finnerty J.R."/>
            <person name="Technau U."/>
            <person name="Martindale M.Q."/>
            <person name="Rokhsar D.S."/>
        </authorList>
    </citation>
    <scope>NUCLEOTIDE SEQUENCE [LARGE SCALE GENOMIC DNA]</scope>
    <source>
        <strain evidence="10">CH2 X CH6</strain>
    </source>
</reference>
<comment type="subcellular location">
    <subcellularLocation>
        <location evidence="1">Secreted</location>
    </subcellularLocation>
</comment>
<dbReference type="eggNOG" id="KOG1565">
    <property type="taxonomic scope" value="Eukaryota"/>
</dbReference>
<protein>
    <submittedName>
        <fullName evidence="9">Uncharacterized protein</fullName>
    </submittedName>
</protein>
<dbReference type="Gene3D" id="2.60.120.200">
    <property type="match status" value="25"/>
</dbReference>
<feature type="domain" description="MAM" evidence="7">
    <location>
        <begin position="2445"/>
        <end position="2603"/>
    </location>
</feature>
<dbReference type="GO" id="GO:0005576">
    <property type="term" value="C:extracellular region"/>
    <property type="evidence" value="ECO:0007669"/>
    <property type="project" value="UniProtKB-SubCell"/>
</dbReference>
<evidence type="ECO:0000256" key="6">
    <source>
        <dbReference type="SAM" id="MobiDB-lite"/>
    </source>
</evidence>
<feature type="domain" description="MAM" evidence="7">
    <location>
        <begin position="533"/>
        <end position="693"/>
    </location>
</feature>
<feature type="domain" description="MAM" evidence="7">
    <location>
        <begin position="1425"/>
        <end position="1557"/>
    </location>
</feature>
<dbReference type="CDD" id="cd23417">
    <property type="entry name" value="beta-trefoil_Ricin_MytiLec-like"/>
    <property type="match status" value="1"/>
</dbReference>
<feature type="domain" description="MAM" evidence="7">
    <location>
        <begin position="889"/>
        <end position="1050"/>
    </location>
</feature>
<feature type="domain" description="Fibronectin type-II" evidence="8">
    <location>
        <begin position="98"/>
        <end position="144"/>
    </location>
</feature>
<dbReference type="Pfam" id="PF00629">
    <property type="entry name" value="MAM"/>
    <property type="match status" value="25"/>
</dbReference>
<comment type="caution">
    <text evidence="5">Lacks conserved residue(s) required for the propagation of feature annotation.</text>
</comment>
<evidence type="ECO:0000256" key="1">
    <source>
        <dbReference type="ARBA" id="ARBA00004613"/>
    </source>
</evidence>
<feature type="compositionally biased region" description="Low complexity" evidence="6">
    <location>
        <begin position="2110"/>
        <end position="2119"/>
    </location>
</feature>
<name>A7RL30_NEMVE</name>
<dbReference type="FunFam" id="2.60.120.200:FF:000128">
    <property type="entry name" value="enteropeptidase isoform X2"/>
    <property type="match status" value="1"/>
</dbReference>
<evidence type="ECO:0000259" key="8">
    <source>
        <dbReference type="PROSITE" id="PS51092"/>
    </source>
</evidence>
<feature type="domain" description="MAM" evidence="7">
    <location>
        <begin position="3153"/>
        <end position="3314"/>
    </location>
</feature>
<feature type="domain" description="MAM" evidence="7">
    <location>
        <begin position="1920"/>
        <end position="2079"/>
    </location>
</feature>
<proteinExistence type="predicted"/>
<feature type="domain" description="MAM" evidence="7">
    <location>
        <begin position="2807"/>
        <end position="2978"/>
    </location>
</feature>
<feature type="compositionally biased region" description="Low complexity" evidence="6">
    <location>
        <begin position="1226"/>
        <end position="1242"/>
    </location>
</feature>
<evidence type="ECO:0000256" key="5">
    <source>
        <dbReference type="PROSITE-ProRule" id="PRU00479"/>
    </source>
</evidence>
<dbReference type="InterPro" id="IPR013806">
    <property type="entry name" value="Kringle-like"/>
</dbReference>
<feature type="domain" description="MAM" evidence="7">
    <location>
        <begin position="4028"/>
        <end position="4190"/>
    </location>
</feature>
<feature type="domain" description="MAM" evidence="7">
    <location>
        <begin position="3316"/>
        <end position="3480"/>
    </location>
</feature>
<feature type="domain" description="MAM" evidence="7">
    <location>
        <begin position="3843"/>
        <end position="4008"/>
    </location>
</feature>
<feature type="domain" description="MAM" evidence="7">
    <location>
        <begin position="199"/>
        <end position="352"/>
    </location>
</feature>
<feature type="region of interest" description="Disordered" evidence="6">
    <location>
        <begin position="2102"/>
        <end position="2122"/>
    </location>
</feature>
<feature type="region of interest" description="Disordered" evidence="6">
    <location>
        <begin position="1940"/>
        <end position="1961"/>
    </location>
</feature>
<dbReference type="InterPro" id="IPR000562">
    <property type="entry name" value="FN_type2_dom"/>
</dbReference>
<evidence type="ECO:0000313" key="9">
    <source>
        <dbReference type="EMBL" id="EDO47787.1"/>
    </source>
</evidence>
<feature type="domain" description="MAM" evidence="7">
    <location>
        <begin position="4355"/>
        <end position="4465"/>
    </location>
</feature>
<feature type="domain" description="MAM" evidence="7">
    <location>
        <begin position="3511"/>
        <end position="3672"/>
    </location>
</feature>
<dbReference type="STRING" id="45351.A7RL30"/>
<dbReference type="Gene3D" id="2.10.10.10">
    <property type="entry name" value="Fibronectin, type II, collagen-binding"/>
    <property type="match status" value="1"/>
</dbReference>
<dbReference type="Pfam" id="PF00040">
    <property type="entry name" value="fn2"/>
    <property type="match status" value="1"/>
</dbReference>
<feature type="domain" description="MAM" evidence="7">
    <location>
        <begin position="722"/>
        <end position="886"/>
    </location>
</feature>
<dbReference type="InParanoid" id="A7RL30"/>
<dbReference type="PRINTS" id="PR00013">
    <property type="entry name" value="FNTYPEII"/>
</dbReference>
<feature type="domain" description="MAM" evidence="7">
    <location>
        <begin position="2251"/>
        <end position="2413"/>
    </location>
</feature>
<dbReference type="GO" id="GO:0016020">
    <property type="term" value="C:membrane"/>
    <property type="evidence" value="ECO:0007669"/>
    <property type="project" value="InterPro"/>
</dbReference>
<dbReference type="PRINTS" id="PR00020">
    <property type="entry name" value="MAMDOMAIN"/>
</dbReference>
<feature type="domain" description="MAM" evidence="7">
    <location>
        <begin position="1726"/>
        <end position="1893"/>
    </location>
</feature>
<dbReference type="SUPFAM" id="SSF57440">
    <property type="entry name" value="Kringle-like"/>
    <property type="match status" value="1"/>
</dbReference>
<feature type="domain" description="MAM" evidence="7">
    <location>
        <begin position="2081"/>
        <end position="2249"/>
    </location>
</feature>
<feature type="domain" description="MAM" evidence="7">
    <location>
        <begin position="1052"/>
        <end position="1219"/>
    </location>
</feature>
<organism evidence="9 10">
    <name type="scientific">Nematostella vectensis</name>
    <name type="common">Starlet sea anemone</name>
    <dbReference type="NCBI Taxonomy" id="45351"/>
    <lineage>
        <taxon>Eukaryota</taxon>
        <taxon>Metazoa</taxon>
        <taxon>Cnidaria</taxon>
        <taxon>Anthozoa</taxon>
        <taxon>Hexacorallia</taxon>
        <taxon>Actiniaria</taxon>
        <taxon>Edwardsiidae</taxon>
        <taxon>Nematostella</taxon>
    </lineage>
</organism>
<feature type="compositionally biased region" description="Polar residues" evidence="6">
    <location>
        <begin position="1940"/>
        <end position="1954"/>
    </location>
</feature>
<evidence type="ECO:0000256" key="3">
    <source>
        <dbReference type="ARBA" id="ARBA00022737"/>
    </source>
</evidence>
<feature type="region of interest" description="Disordered" evidence="6">
    <location>
        <begin position="3482"/>
        <end position="3502"/>
    </location>
</feature>
<keyword evidence="10" id="KW-1185">Reference proteome</keyword>
<feature type="domain" description="MAM" evidence="7">
    <location>
        <begin position="2988"/>
        <end position="3151"/>
    </location>
</feature>
<sequence>MIEDMRIFRNREAYIVFVHAFVGERYQKYAYFPSVESGLTSFGAIAQTSPDCDFEKGMCYTQDSTDTFDWTWDIANSPLTDHTTTVTSGSTFTTAGNGQGAPCVFPFTYSGTKYSSCITSNHNYRWCSTTSNYDKDAKWGNCLPSGIHSLGCYVDKWQRSLPTYLGSNGNKADLINWCYGKAKQRGFKVFGVQNGGECWSGSNAHLTYNKYGPKTSGCQDGLGGGWGNDVYIIRGWFAIINKNSLGSNEKARIISPSQSSTGANSNCLTFWYYMYGPKVGTLNVYLNSTYNASLGYPVFQRSGSQSPGWNMGEVNIQQTYGYSIVFEGQGVSSFRGSIAIDDIKMSSGACPAIVGVCAFETDNCGFTQATDDDFDWRRHRGGTATPGTGPLSDHTLGSRQGYYFYAEVNNQRNGDKARMSKKYKKTSPSGRCLEFWYMMYGRELGDLNVYLKPDGGALGAPIFNTSGDAGLGRTWLKAQVTLNSTVDFSACFSYAKNPLSFRLGSRAHQGRVQKVMWRLMMSKSTMGSVLLTGDCDFQGGFCTWRNSMVGDDFDWIRARGSTATTFTGPSTDRFGTASGYYVFIETSNPRNTGDKARIYSKTFTASSPRCFTFWYHMYGATIGSLNIYQRTSGRDSLIWTQSGEKGNRWLSGQVTVGNAASYQIVIEGIRGTSYTGDIAIDDFVFLDGISCSIVPSDAGGAITTPPTTPLITTTQPVNNLGINCDFEKDFCPQAWSQDVTDTFNWTRQSGSTSSSGTGPSVDHTLGTAQGYYIYIETSYPRKFNDTARIISSSVPGTTGTPGKCLSFWYHMYGATINRLNVLIRTGSHDTPLWSKLGARGDKWIRAQVTVSSRTHFQVVFEAITGKDYQGDIALDDITLSDGACNVLSTTCTFEESHICGYMQDTTDNFNWNRGSGATVSSGTGPSADHTLGTAAGFYMYIETSSPVQPGWKARLIGGIQPRTYSSCLTFWYHMYGSTIGTLNVYSKTSSLGSPIWTKIGNQGKEWLVAQVTVRSAWSQYQIVFEGVRGSSYTGDIAIDDISLIDGQCPNPGTCDFENGLCTYRNDMTEDNFDWLQGKGNTLSSGTGPSTDHTTGNGNGTYMFIESSSPRRPGDKARLVSQSFDTQPSQGRCMQFWYHMNGADIGTLNVIWKTGPGNQSESVLWTLSGNQQNNWLFARVSLPRLTNVKHFIVFEAIRGNSYQGDIAIDDLQLTTGTCGILPSGADPNKPTGTPSPTPTTAFTTPPPIPKGDFNCDFEAGFCKYDQEHLTDVFNWTRTQGDTYSADTGPLYDHTIQLGVTPGPNGPGSIQQILSGKCLHINGGAFKRPASGTQLVYYDGCGQKRLEFEFSAGLWKHTPFGMCVSRRGGSNSATADDVVLTDTCVDNWQMTAGGSLKHMGSGKCVTPFNNYKVPPNNLKLVLSSTCDDSSNKQKMRWSPSLGYYAFIEASSPRKQNDTARLVSQASISSNPSPGKCLNFWFHMYGPHIGSLNLYLKRGSNLGNPIWSRSGTHGNRWNNAIVPITQSGTFQIVFEGVRGSSYKGDIALDDVQLKNGACQFSMDCDFENVQPPQYCGWTNSKSDNFDWTYQQGRTPSISTGPKFDHTFGDDRGHYMYIEVSSGSRGAKALLESSLFSPGSGKCLEFWYHMYGSSIGQLNVYLKTGASLPSNPTWQRQKDQGNQWFIAQVPIQNIYTQMKVVFEGVRGFSYQGDIALDDIRLKDGACNQPAYCDFEKDDWCTWTNDKAEDDFDWIVGSGGTPSGYTGPSTDHTTGFGYGKYMFIEVSAPRQPGDKARLLSERFPATSSRGYCVKFWYHMYGSSIGQLNVYVKNRPGNRSENLVWSLSGNQGDQWSYGQAPVLSMSDSYQVVLEGIRGNGYSGDIAIDDITYTVGSCKVMPLSATPGSTTTPPTPTPTTPTSGGVFDCNFDVSFCQWQQDTTDSFNWTRTRGPTASSGTGPSKDHTGNGSYIYIETSWPRKPNDTARIISPMVPSSTRPGYCIKFWYHMYGPHTDTLNLYTKRGGILGNPLWTKTGNQGTEWKYAQSFYMAVTNFQFVFEGIRGSDYQGDIALDDISVTAGRCPPLTSCSFEDPQLCGYTNEPNTASDDFDWTRQSGATSSSGTGPANDHTFGTAKGYYMYIETSYPIKPGMKARLLSPRYPPTGTGKCLTFWYHMYGNHIGTLNVKVKKLFLGTPFYFLQWSRSGDHGQRWRIAQVTIRSSDNYQIAFEGISGSSYQGDIAIDDVNLTDNPCPPPGDCNFESGQCTWVNTQVGDQFDWTRNSGTTPSWQTGPSTDHTTGSPLGHYMFIETSSPRAPNDKAFLESEEFQPTGSTGRCLKFWYHMNGPDIGSLNVWISENGTRGQIWSLSGEQGNNWLYGTAPIRAGQVYQIIFEGVRSTNHKGDIAIDDVEFVVGTCPITPVNAKPTNPWTTPAPSPTATTVGPTLAPSQWDCSFETNLCSWMQAVNDNFNWTRAQGTTGSSGTGPSSDHTTGKGYYIYIETSYPRKPGEKARVESALIPATRQKCLQFWYHMYGPHVDTLNVYTKQNSALGQPVWVRNGTQGNRWRHATVDLTVPQKFQVVFEGIRGVSYAGDIAVDDVSMQDGACPPQLECTFEDTQLCGWSNVHGDNFDWTRANGRTASFGTGPSNDHTYGTDLAIFSGTTPQYKNYIDFTLKEVNPSNKNYKSVSKGIIITFSYYMYIETSSPRTKGHKAWLVSKQFTPTTGRCLQFWYHMYGNSIGALNVLLMQNSSRSSPIWSMGSNVGDVWRVAQVTLTSVVPFKVIFEGVTGTSYTGDIAIDDVEILDGQCQIPGDCNFETGTCTWFNTPASSNTDNFDWNRGSGDTFSQFTGPSTDHTTGTKAGSYMFIETSDPRKRGDLAHFESAVFRPTSGYGRCMNFFYHMNGAGIGTLNVYMRVIGRSMTKLWTQSGDHGNQWNEGQLPILSAGASYQIVFEGIRGVDYRGDIAIDDVSFTNSLSAGDCPINASTSNPWPFDCNFESDTCNWKQATNDDFDWRRYRGSTASLGTGPSEDHTGGTAQGYYIYIESSSPQSPNDTAQIISPVVSGNGTKVIRCVSFWYHMYGPHVNALNLYVQQKGVLGQPKWTKTGTQGNAWRKGEYTLITSANANIVFEGVRGSSFKGDIALDDIGISEGSCPSSGICSFESGLICGYTQDTNDKFDWTRGSGATGSSNTGPPFDHTYMTPYGHYMYLEVSGNLQQGDNARLTSVQFPGSSGSCLQFWYHMKGATIGTLNVYVKIFRFSLRKVWSKTGNQSNSWNIAQVTISSSFSFQVVFEGIRGASYTGDIAIDDVKMTSGVCPNPGDCSFEDGLCTWTNTQTGDIFDWISGSGGTTSWLTGPSTDHTTGTAQGKYMFIETSSPRNPGDTAYLVSQRFDPTTGSGLCMNFWHHMYGATIGTLNIWMAVNNTKILMWQRSGNKGDNWLQGQLQISSSTQYQIIFEGIRGSSFSGDIAIDDISFIVASSSCPLRPSDANPPGTSTTPAPPTTPSVVPTAGNTGNDCNFEVGMCKWVQDNTDQFDWTRQKGSTTSAGTGPRFDHTHGTAAGYYVFIETSYPRKPNDTARLLSAQIPQPSGGFVCLNFWYHMYGPHVDTLNIYLKTSSSRSVIWSRNGTQSDEWKNGVVQFSPSSTYQIILEGIRGISFQGDIALDDITFKDSQCPPQKECSFENFLGQTTPLCGWTQGSGSDDQFDWTRATGSTASVQTGPSNDHTYGTNKGYYMYIETSSPRKSGDKARLYSPSYPATKGSCFRFWFHMYGASIGSLQVYVKSGGTETQLWTRTRDYGNVWKVAQTTIQTTGAYQIIIEGIAGTSYQGDIAIDDLKIVDGQCPLPGDCDFEKGTCTYSQEQQEDDFDWIRGWGSTPSWKTGPSIDHTLGTKLGHYMYIEVSYPIQTGQKARFMSEDFPPISQRCVNFWFHMYGTTVGTLTLYLKTGRGNSSAVETPIWSLSGNFGDQWMNGQAPISSTGWYQIVFEGMKGRGISGDIAIDDVTYTNTRCSVLPSIAVPPTAPPTTPPPIINNCTFEQGLCSWTNLGGDQFDWTRSRGSTGSWNTGPATDHTLGTRQGYYIYIETSSPRQPNDKAWLQSGLVQPTTGNSGKCLKFWYHMYGDHVDTLNVYRTQGSSKIKIWSRTGTQGNTWRYGQVDLISTSAFNVIFEGVRGKSYMGDIALDDLDIADGACPTQTFCDFEGDTCGWTNPQGDQFDWTRDNGGTPSLTTGPSTDHTTGTNNGYYMYIETSYPRKPGDKAWFLSPTYSKTSGKCLNFYYHMSGSHIGSLNIYVKSGLDLGTKVWNMTGDQGNMWRHGRATVSSPANAYSIVFEGIRGQSYLGDIAIDDVWMEDTPCPPPGSCDFEQKSLCSWVNVKNANRSVGLDDFDWILGSGDTASYQTGPSVDHTLGTATGTYLFIETSSPRLPGDVARIQSQTFGPTTGRCFSWWFHMYGQTVDYLNVYLQYSSIL</sequence>
<dbReference type="Proteomes" id="UP000001593">
    <property type="component" value="Unassembled WGS sequence"/>
</dbReference>
<dbReference type="PROSITE" id="PS50060">
    <property type="entry name" value="MAM_2"/>
    <property type="match status" value="25"/>
</dbReference>
<dbReference type="HOGENOM" id="CLU_223673_0_0_1"/>
<keyword evidence="2" id="KW-0964">Secreted</keyword>
<dbReference type="EMBL" id="DS469517">
    <property type="protein sequence ID" value="EDO47787.1"/>
    <property type="molecule type" value="Genomic_DNA"/>
</dbReference>
<feature type="domain" description="MAM" evidence="7">
    <location>
        <begin position="3674"/>
        <end position="3841"/>
    </location>
</feature>
<dbReference type="SMART" id="SM00137">
    <property type="entry name" value="MAM"/>
    <property type="match status" value="23"/>
</dbReference>